<comment type="caution">
    <text evidence="5">The sequence shown here is derived from an EMBL/GenBank/DDBJ whole genome shotgun (WGS) entry which is preliminary data.</text>
</comment>
<dbReference type="PANTHER" id="PTHR30146:SF153">
    <property type="entry name" value="LACTOSE OPERON REPRESSOR"/>
    <property type="match status" value="1"/>
</dbReference>
<dbReference type="CDD" id="cd06267">
    <property type="entry name" value="PBP1_LacI_sugar_binding-like"/>
    <property type="match status" value="1"/>
</dbReference>
<dbReference type="PROSITE" id="PS50932">
    <property type="entry name" value="HTH_LACI_2"/>
    <property type="match status" value="1"/>
</dbReference>
<evidence type="ECO:0000256" key="2">
    <source>
        <dbReference type="ARBA" id="ARBA00023125"/>
    </source>
</evidence>
<dbReference type="SMART" id="SM00354">
    <property type="entry name" value="HTH_LACI"/>
    <property type="match status" value="1"/>
</dbReference>
<organism evidence="5 6">
    <name type="scientific">Streptomyces regalis</name>
    <dbReference type="NCBI Taxonomy" id="68262"/>
    <lineage>
        <taxon>Bacteria</taxon>
        <taxon>Bacillati</taxon>
        <taxon>Actinomycetota</taxon>
        <taxon>Actinomycetes</taxon>
        <taxon>Kitasatosporales</taxon>
        <taxon>Streptomycetaceae</taxon>
        <taxon>Streptomyces</taxon>
    </lineage>
</organism>
<dbReference type="Pfam" id="PF00356">
    <property type="entry name" value="LacI"/>
    <property type="match status" value="1"/>
</dbReference>
<evidence type="ECO:0000256" key="1">
    <source>
        <dbReference type="ARBA" id="ARBA00023015"/>
    </source>
</evidence>
<keyword evidence="3" id="KW-0804">Transcription</keyword>
<dbReference type="CDD" id="cd01392">
    <property type="entry name" value="HTH_LacI"/>
    <property type="match status" value="1"/>
</dbReference>
<dbReference type="EMBL" id="LLZG01000378">
    <property type="protein sequence ID" value="KUL24211.1"/>
    <property type="molecule type" value="Genomic_DNA"/>
</dbReference>
<dbReference type="GO" id="GO:0000976">
    <property type="term" value="F:transcription cis-regulatory region binding"/>
    <property type="evidence" value="ECO:0007669"/>
    <property type="project" value="TreeGrafter"/>
</dbReference>
<dbReference type="InterPro" id="IPR028082">
    <property type="entry name" value="Peripla_BP_I"/>
</dbReference>
<evidence type="ECO:0000313" key="6">
    <source>
        <dbReference type="Proteomes" id="UP000053923"/>
    </source>
</evidence>
<dbReference type="AlphaFoldDB" id="A0A101JCF0"/>
<dbReference type="Gene3D" id="1.10.260.40">
    <property type="entry name" value="lambda repressor-like DNA-binding domains"/>
    <property type="match status" value="1"/>
</dbReference>
<gene>
    <name evidence="5" type="ORF">ADL12_37805</name>
</gene>
<protein>
    <submittedName>
        <fullName evidence="5">LacI family transcriptional regulator</fullName>
    </submittedName>
</protein>
<dbReference type="OrthoDB" id="252678at2"/>
<dbReference type="GO" id="GO:0003700">
    <property type="term" value="F:DNA-binding transcription factor activity"/>
    <property type="evidence" value="ECO:0007669"/>
    <property type="project" value="TreeGrafter"/>
</dbReference>
<dbReference type="InterPro" id="IPR000843">
    <property type="entry name" value="HTH_LacI"/>
</dbReference>
<accession>A0A101JCF0</accession>
<dbReference type="PANTHER" id="PTHR30146">
    <property type="entry name" value="LACI-RELATED TRANSCRIPTIONAL REPRESSOR"/>
    <property type="match status" value="1"/>
</dbReference>
<evidence type="ECO:0000313" key="5">
    <source>
        <dbReference type="EMBL" id="KUL24211.1"/>
    </source>
</evidence>
<feature type="domain" description="HTH lacI-type" evidence="4">
    <location>
        <begin position="2"/>
        <end position="56"/>
    </location>
</feature>
<reference evidence="6" key="1">
    <citation type="submission" date="2015-10" db="EMBL/GenBank/DDBJ databases">
        <authorList>
            <person name="Ju K.-S."/>
            <person name="Doroghazi J.R."/>
            <person name="Metcalf W.W."/>
        </authorList>
    </citation>
    <scope>NUCLEOTIDE SEQUENCE [LARGE SCALE GENOMIC DNA]</scope>
    <source>
        <strain evidence="6">NRRL 3151</strain>
    </source>
</reference>
<sequence length="341" mass="36509">MVTIADVARRAGASTSTVSYVLNGRTSVSEATRRRVQRSVAELGYHPNAGARALAGRRSHIIALVMPLRTDMYVPVMMEIAVSVTTTARRHGYDVLLITSDEGPRGVWRVAASGLADGVILMDVELDDPRIPVLREQGTQASLIGLPDDAHQLSCVDHDFATAGALCADHLADLGHRDIAFIGYCSRIYERHAGYAERTLAGFAERAGERGLRFLHRPCEGTYESTAHTLDRVFAERPGTTGFVVQNEGAIGPLLSLLRTGGRAVPEDASVIALCPEQLAEQQTPALTSASGPATELGRVAVEQVLRRLDAASQDTAPEDERVLLAPTLTVRQSAGPAELS</sequence>
<keyword evidence="2" id="KW-0238">DNA-binding</keyword>
<evidence type="ECO:0000256" key="3">
    <source>
        <dbReference type="ARBA" id="ARBA00023163"/>
    </source>
</evidence>
<dbReference type="SUPFAM" id="SSF47413">
    <property type="entry name" value="lambda repressor-like DNA-binding domains"/>
    <property type="match status" value="1"/>
</dbReference>
<keyword evidence="1" id="KW-0805">Transcription regulation</keyword>
<name>A0A101JCF0_9ACTN</name>
<dbReference type="Gene3D" id="3.40.50.2300">
    <property type="match status" value="2"/>
</dbReference>
<dbReference type="SUPFAM" id="SSF53822">
    <property type="entry name" value="Periplasmic binding protein-like I"/>
    <property type="match status" value="1"/>
</dbReference>
<keyword evidence="6" id="KW-1185">Reference proteome</keyword>
<proteinExistence type="predicted"/>
<dbReference type="InterPro" id="IPR010982">
    <property type="entry name" value="Lambda_DNA-bd_dom_sf"/>
</dbReference>
<dbReference type="InterPro" id="IPR046335">
    <property type="entry name" value="LacI/GalR-like_sensor"/>
</dbReference>
<dbReference type="Pfam" id="PF13377">
    <property type="entry name" value="Peripla_BP_3"/>
    <property type="match status" value="1"/>
</dbReference>
<evidence type="ECO:0000259" key="4">
    <source>
        <dbReference type="PROSITE" id="PS50932"/>
    </source>
</evidence>
<dbReference type="Proteomes" id="UP000053923">
    <property type="component" value="Unassembled WGS sequence"/>
</dbReference>
<dbReference type="RefSeq" id="WP_062711389.1">
    <property type="nucleotide sequence ID" value="NZ_LLZG01000378.1"/>
</dbReference>